<dbReference type="PANTHER" id="PTHR33540:SF1">
    <property type="entry name" value="N-ACETYLMURAMATE_N-ACETYLGLUCOSAMINE KINASE"/>
    <property type="match status" value="1"/>
</dbReference>
<keyword evidence="5" id="KW-1185">Reference proteome</keyword>
<comment type="caution">
    <text evidence="4">The sequence shown here is derived from an EMBL/GenBank/DDBJ whole genome shotgun (WGS) entry which is preliminary data.</text>
</comment>
<reference evidence="4 5" key="1">
    <citation type="submission" date="2018-10" db="EMBL/GenBank/DDBJ databases">
        <title>Genomic Encyclopedia of Type Strains, Phase IV (KMG-IV): sequencing the most valuable type-strain genomes for metagenomic binning, comparative biology and taxonomic classification.</title>
        <authorList>
            <person name="Goeker M."/>
        </authorList>
    </citation>
    <scope>NUCLEOTIDE SEQUENCE [LARGE SCALE GENOMIC DNA]</scope>
    <source>
        <strain evidence="4 5">DSM 23841</strain>
    </source>
</reference>
<keyword evidence="2" id="KW-0067">ATP-binding</keyword>
<accession>A0A495WAW0</accession>
<dbReference type="InterPro" id="IPR011009">
    <property type="entry name" value="Kinase-like_dom_sf"/>
</dbReference>
<dbReference type="Proteomes" id="UP000270626">
    <property type="component" value="Unassembled WGS sequence"/>
</dbReference>
<name>A0A495WAW0_9RHOO</name>
<evidence type="ECO:0000256" key="2">
    <source>
        <dbReference type="ARBA" id="ARBA00022840"/>
    </source>
</evidence>
<sequence length="337" mass="38674">MSRDQLVTDWVASRFPGQSVSITPASADASFRRYFRLTWPDGSTRILMDAPPEKEDCKPFIKVAGLLAKADLAAPRILDQDLDKGFLVLTDLGRIGYLDALNADLSLADTLIRPVLDVLVQWQLSSTAATLPPYDATLLRRELDLFPEWFVGRHLGVQLDASELLMLDRTFKFLINSALNQPKVFVHRDFMPRNLMVVESAQTLTPGIIDFQDAVYGPITYDVVSLFRDAFISWEEEQEIDWVVRYWEKARAAGLPVRADFGDFWRDYELMGLQRHLKVLGIFCRLKYRDGKEKYSEDLPRFMNYARKTASRYIPLKPLLNLLDKLEGNTGQIGYRR</sequence>
<evidence type="ECO:0000256" key="1">
    <source>
        <dbReference type="ARBA" id="ARBA00022741"/>
    </source>
</evidence>
<dbReference type="GO" id="GO:0005524">
    <property type="term" value="F:ATP binding"/>
    <property type="evidence" value="ECO:0007669"/>
    <property type="project" value="UniProtKB-KW"/>
</dbReference>
<dbReference type="Gene3D" id="3.90.1200.10">
    <property type="match status" value="1"/>
</dbReference>
<organism evidence="4 5">
    <name type="scientific">Azonexus fungiphilus</name>
    <dbReference type="NCBI Taxonomy" id="146940"/>
    <lineage>
        <taxon>Bacteria</taxon>
        <taxon>Pseudomonadati</taxon>
        <taxon>Pseudomonadota</taxon>
        <taxon>Betaproteobacteria</taxon>
        <taxon>Rhodocyclales</taxon>
        <taxon>Azonexaceae</taxon>
        <taxon>Azonexus</taxon>
    </lineage>
</organism>
<evidence type="ECO:0000259" key="3">
    <source>
        <dbReference type="Pfam" id="PF01636"/>
    </source>
</evidence>
<dbReference type="EMBL" id="RBXP01000014">
    <property type="protein sequence ID" value="RKT58861.1"/>
    <property type="molecule type" value="Genomic_DNA"/>
</dbReference>
<proteinExistence type="predicted"/>
<gene>
    <name evidence="4" type="ORF">DFR40_1890</name>
</gene>
<dbReference type="RefSeq" id="WP_121458196.1">
    <property type="nucleotide sequence ID" value="NZ_RBXP01000014.1"/>
</dbReference>
<keyword evidence="1" id="KW-0547">Nucleotide-binding</keyword>
<dbReference type="InterPro" id="IPR002575">
    <property type="entry name" value="Aminoglycoside_PTrfase"/>
</dbReference>
<protein>
    <recommendedName>
        <fullName evidence="3">Aminoglycoside phosphotransferase domain-containing protein</fullName>
    </recommendedName>
</protein>
<dbReference type="Gene3D" id="3.30.200.20">
    <property type="entry name" value="Phosphorylase Kinase, domain 1"/>
    <property type="match status" value="1"/>
</dbReference>
<dbReference type="SUPFAM" id="SSF56112">
    <property type="entry name" value="Protein kinase-like (PK-like)"/>
    <property type="match status" value="1"/>
</dbReference>
<dbReference type="OrthoDB" id="9809275at2"/>
<dbReference type="AlphaFoldDB" id="A0A495WAW0"/>
<evidence type="ECO:0000313" key="5">
    <source>
        <dbReference type="Proteomes" id="UP000270626"/>
    </source>
</evidence>
<evidence type="ECO:0000313" key="4">
    <source>
        <dbReference type="EMBL" id="RKT58861.1"/>
    </source>
</evidence>
<dbReference type="Pfam" id="PF01636">
    <property type="entry name" value="APH"/>
    <property type="match status" value="1"/>
</dbReference>
<feature type="domain" description="Aminoglycoside phosphotransferase" evidence="3">
    <location>
        <begin position="22"/>
        <end position="251"/>
    </location>
</feature>
<dbReference type="PANTHER" id="PTHR33540">
    <property type="entry name" value="TRNA THREONYLCARBAMOYLADENOSINE BIOSYNTHESIS PROTEIN TSAE"/>
    <property type="match status" value="1"/>
</dbReference>